<dbReference type="Proteomes" id="UP000515159">
    <property type="component" value="Chromosome 10"/>
</dbReference>
<dbReference type="InterPro" id="IPR054134">
    <property type="entry name" value="PAXX_N"/>
</dbReference>
<dbReference type="GO" id="GO:0060090">
    <property type="term" value="F:molecular adaptor activity"/>
    <property type="evidence" value="ECO:0007669"/>
    <property type="project" value="TreeGrafter"/>
</dbReference>
<keyword evidence="1" id="KW-1185">Reference proteome</keyword>
<dbReference type="KEGG" id="gsh:117367677"/>
<dbReference type="GO" id="GO:0035861">
    <property type="term" value="C:site of double-strand break"/>
    <property type="evidence" value="ECO:0007669"/>
    <property type="project" value="TreeGrafter"/>
</dbReference>
<reference evidence="2" key="1">
    <citation type="submission" date="2025-08" db="UniProtKB">
        <authorList>
            <consortium name="RefSeq"/>
        </authorList>
    </citation>
    <scope>IDENTIFICATION</scope>
</reference>
<dbReference type="InterPro" id="IPR027873">
    <property type="entry name" value="PAXX"/>
</dbReference>
<dbReference type="CTD" id="286257"/>
<evidence type="ECO:0000313" key="2">
    <source>
        <dbReference type="RefSeq" id="XP_033816359.1"/>
    </source>
</evidence>
<dbReference type="AlphaFoldDB" id="A0A6P8SDH3"/>
<protein>
    <submittedName>
        <fullName evidence="2">Protein PAXX</fullName>
    </submittedName>
</protein>
<dbReference type="InParanoid" id="A0A6P8SDH3"/>
<proteinExistence type="predicted"/>
<name>A0A6P8SDH3_GEOSA</name>
<dbReference type="PANTHER" id="PTHR28586">
    <property type="entry name" value="PROTEIN PAXX"/>
    <property type="match status" value="1"/>
</dbReference>
<dbReference type="GO" id="GO:0006303">
    <property type="term" value="P:double-strand break repair via nonhomologous end joining"/>
    <property type="evidence" value="ECO:0007669"/>
    <property type="project" value="InterPro"/>
</dbReference>
<dbReference type="GO" id="GO:0005634">
    <property type="term" value="C:nucleus"/>
    <property type="evidence" value="ECO:0007669"/>
    <property type="project" value="TreeGrafter"/>
</dbReference>
<dbReference type="RefSeq" id="XP_033816359.1">
    <property type="nucleotide sequence ID" value="XM_033960468.1"/>
</dbReference>
<dbReference type="OrthoDB" id="5969703at2759"/>
<sequence>MGSEPVYTLEHGNQRFLYYSSIGDSSFNIFVTNTSEVWSTDFTEEKLEEYKRRSGVNSTESYHEKIREAFERSVTSLELQDGRVILKIKDDSWNATFDLYKLPISETRTQLQVLIFSLVDQVSSLKKSLKAAEYTASSCSPEKNFKNSQRLLMPDLDFRKNKGGLSNMSKKRVPGESLINPGFKSKKAAMGVDFEDS</sequence>
<accession>A0A6P8SDH3</accession>
<dbReference type="GeneID" id="117367677"/>
<dbReference type="PANTHER" id="PTHR28586:SF1">
    <property type="entry name" value="PROTEIN PAXX"/>
    <property type="match status" value="1"/>
</dbReference>
<organism evidence="1 2">
    <name type="scientific">Geotrypetes seraphini</name>
    <name type="common">Gaboon caecilian</name>
    <name type="synonym">Caecilia seraphini</name>
    <dbReference type="NCBI Taxonomy" id="260995"/>
    <lineage>
        <taxon>Eukaryota</taxon>
        <taxon>Metazoa</taxon>
        <taxon>Chordata</taxon>
        <taxon>Craniata</taxon>
        <taxon>Vertebrata</taxon>
        <taxon>Euteleostomi</taxon>
        <taxon>Amphibia</taxon>
        <taxon>Gymnophiona</taxon>
        <taxon>Geotrypetes</taxon>
    </lineage>
</organism>
<dbReference type="FunCoup" id="A0A6P8SDH3">
    <property type="interactions" value="487"/>
</dbReference>
<dbReference type="GO" id="GO:0070419">
    <property type="term" value="C:nonhomologous end joining complex"/>
    <property type="evidence" value="ECO:0007669"/>
    <property type="project" value="TreeGrafter"/>
</dbReference>
<gene>
    <name evidence="2" type="primary">PAXX</name>
</gene>
<dbReference type="CDD" id="cd22286">
    <property type="entry name" value="HD_PAXX_N"/>
    <property type="match status" value="1"/>
</dbReference>
<dbReference type="Pfam" id="PF15384">
    <property type="entry name" value="PAXX"/>
    <property type="match status" value="1"/>
</dbReference>
<evidence type="ECO:0000313" key="1">
    <source>
        <dbReference type="Proteomes" id="UP000515159"/>
    </source>
</evidence>